<organism evidence="2 3">
    <name type="scientific">Nocardia otitidiscaviarum</name>
    <dbReference type="NCBI Taxonomy" id="1823"/>
    <lineage>
        <taxon>Bacteria</taxon>
        <taxon>Bacillati</taxon>
        <taxon>Actinomycetota</taxon>
        <taxon>Actinomycetes</taxon>
        <taxon>Mycobacteriales</taxon>
        <taxon>Nocardiaceae</taxon>
        <taxon>Nocardia</taxon>
    </lineage>
</organism>
<dbReference type="PANTHER" id="PTHR43762:SF1">
    <property type="entry name" value="D-ARABINONO-1,4-LACTONE OXIDASE"/>
    <property type="match status" value="1"/>
</dbReference>
<dbReference type="EMBL" id="UGRY01000004">
    <property type="protein sequence ID" value="SUD48046.1"/>
    <property type="molecule type" value="Genomic_DNA"/>
</dbReference>
<evidence type="ECO:0000313" key="3">
    <source>
        <dbReference type="Proteomes" id="UP000255467"/>
    </source>
</evidence>
<dbReference type="STRING" id="1406858.GCA_000710895_03806"/>
<dbReference type="Pfam" id="PF01565">
    <property type="entry name" value="FAD_binding_4"/>
    <property type="match status" value="1"/>
</dbReference>
<dbReference type="InterPro" id="IPR006094">
    <property type="entry name" value="Oxid_FAD_bind_N"/>
</dbReference>
<dbReference type="PROSITE" id="PS51387">
    <property type="entry name" value="FAD_PCMH"/>
    <property type="match status" value="1"/>
</dbReference>
<keyword evidence="3" id="KW-1185">Reference proteome</keyword>
<dbReference type="InterPro" id="IPR036318">
    <property type="entry name" value="FAD-bd_PCMH-like_sf"/>
</dbReference>
<dbReference type="RefSeq" id="WP_029929412.1">
    <property type="nucleotide sequence ID" value="NZ_JADLPU010000004.1"/>
</dbReference>
<dbReference type="EC" id="1.-.-.-" evidence="2"/>
<proteinExistence type="predicted"/>
<dbReference type="GO" id="GO:0071949">
    <property type="term" value="F:FAD binding"/>
    <property type="evidence" value="ECO:0007669"/>
    <property type="project" value="InterPro"/>
</dbReference>
<dbReference type="InterPro" id="IPR010031">
    <property type="entry name" value="FAD_lactone_oxidase-like"/>
</dbReference>
<dbReference type="InterPro" id="IPR016166">
    <property type="entry name" value="FAD-bd_PCMH"/>
</dbReference>
<feature type="domain" description="FAD-binding PCMH-type" evidence="1">
    <location>
        <begin position="1"/>
        <end position="176"/>
    </location>
</feature>
<accession>A0A379JI54</accession>
<dbReference type="Gene3D" id="3.30.465.10">
    <property type="match status" value="1"/>
</dbReference>
<evidence type="ECO:0000313" key="2">
    <source>
        <dbReference type="EMBL" id="SUD48046.1"/>
    </source>
</evidence>
<name>A0A379JI54_9NOCA</name>
<dbReference type="Proteomes" id="UP000255467">
    <property type="component" value="Unassembled WGS sequence"/>
</dbReference>
<dbReference type="SUPFAM" id="SSF56176">
    <property type="entry name" value="FAD-binding/transporter-associated domain-like"/>
    <property type="match status" value="1"/>
</dbReference>
<gene>
    <name evidence="2" type="primary">dprE1_3</name>
    <name evidence="2" type="ORF">NCTC1934_05373</name>
</gene>
<dbReference type="PANTHER" id="PTHR43762">
    <property type="entry name" value="L-GULONOLACTONE OXIDASE"/>
    <property type="match status" value="1"/>
</dbReference>
<protein>
    <submittedName>
        <fullName evidence="2">Probable decaprenylphosphoryl-beta-D-ribose oxidase</fullName>
        <ecNumber evidence="2">1.-.-.-</ecNumber>
    </submittedName>
</protein>
<dbReference type="InterPro" id="IPR016169">
    <property type="entry name" value="FAD-bd_PCMH_sub2"/>
</dbReference>
<keyword evidence="2" id="KW-0560">Oxidoreductase</keyword>
<evidence type="ECO:0000259" key="1">
    <source>
        <dbReference type="PROSITE" id="PS51387"/>
    </source>
</evidence>
<dbReference type="OrthoDB" id="4503389at2"/>
<dbReference type="GO" id="GO:0016899">
    <property type="term" value="F:oxidoreductase activity, acting on the CH-OH group of donors, oxygen as acceptor"/>
    <property type="evidence" value="ECO:0007669"/>
    <property type="project" value="InterPro"/>
</dbReference>
<reference evidence="2 3" key="1">
    <citation type="submission" date="2018-06" db="EMBL/GenBank/DDBJ databases">
        <authorList>
            <consortium name="Pathogen Informatics"/>
            <person name="Doyle S."/>
        </authorList>
    </citation>
    <scope>NUCLEOTIDE SEQUENCE [LARGE SCALE GENOMIC DNA]</scope>
    <source>
        <strain evidence="2 3">NCTC1934</strain>
    </source>
</reference>
<sequence>MSTSAPTIGDEFLPRDTADVVRTVRDSRKSTKPLIIRGGERAEDELAVPEQGAVLSMRKMNRVQVVDADARTVRVQAGARLAEIDRTLGAHGLGLPIVGDHREITAGGFAAVGGLSSASHRFGMFSDNVVELEYVDQDGRFGTCGRGHNTERFRRILGGGGRTGIITALTLAVRTVDKDRTWLTTDAHRFLDFDTFVDQSVQEITRPGDAVLQVGRWVDTAPLRVSRPVGTGQVKLGTMRFGQWSSLHPTTPTGSLRARREVGARARKSLGAIASSAGGRAGMPVRYAAAGALMFAPKVLTLRDAEFLADTVISSSERGPAYRISLFAPMSTYARVFHGLHDLFSDLRERTGCFTVISAMTYGVRSPYLRELDGEDHGFITFTCRLRPAALPSEMLRDIVSGIDEICVAERARRYDPTD</sequence>
<dbReference type="AlphaFoldDB" id="A0A379JI54"/>